<accession>A0ABZ2SNA7</accession>
<proteinExistence type="inferred from homology"/>
<dbReference type="EMBL" id="CP147251">
    <property type="protein sequence ID" value="WYJ75861.1"/>
    <property type="molecule type" value="Genomic_DNA"/>
</dbReference>
<dbReference type="InterPro" id="IPR017918">
    <property type="entry name" value="N-reg_PII_CS"/>
</dbReference>
<dbReference type="SUPFAM" id="SSF54913">
    <property type="entry name" value="GlnB-like"/>
    <property type="match status" value="1"/>
</dbReference>
<gene>
    <name evidence="2" type="ORF">DOK78_000449</name>
</gene>
<dbReference type="RefSeq" id="WP_207941930.1">
    <property type="nucleotide sequence ID" value="NZ_CP147251.1"/>
</dbReference>
<evidence type="ECO:0000313" key="2">
    <source>
        <dbReference type="EMBL" id="WYJ75861.1"/>
    </source>
</evidence>
<comment type="similarity">
    <text evidence="1">Belongs to the P(II) protein family.</text>
</comment>
<dbReference type="InterPro" id="IPR011322">
    <property type="entry name" value="N-reg_PII-like_a/b"/>
</dbReference>
<organism evidence="2 3">
    <name type="scientific">Candidatus Enterococcus lowellii</name>
    <dbReference type="NCBI Taxonomy" id="2230877"/>
    <lineage>
        <taxon>Bacteria</taxon>
        <taxon>Bacillati</taxon>
        <taxon>Bacillota</taxon>
        <taxon>Bacilli</taxon>
        <taxon>Lactobacillales</taxon>
        <taxon>Enterococcaceae</taxon>
        <taxon>Enterococcus</taxon>
    </lineage>
</organism>
<dbReference type="PROSITE" id="PS51343">
    <property type="entry name" value="PII_GLNB_DOM"/>
    <property type="match status" value="1"/>
</dbReference>
<reference evidence="2 3" key="1">
    <citation type="submission" date="2021-03" db="EMBL/GenBank/DDBJ databases">
        <authorList>
            <person name="Gilmore M.S."/>
            <person name="Schwartzman J."/>
            <person name="Van Tyne D."/>
            <person name="Martin M."/>
            <person name="Earl A.M."/>
            <person name="Manson A.L."/>
            <person name="Straub T."/>
            <person name="Salamzade R."/>
            <person name="Saavedra J."/>
            <person name="Lebreton F."/>
            <person name="Prichula J."/>
            <person name="Schaufler K."/>
            <person name="Gaca A."/>
            <person name="Sgardioli B."/>
            <person name="Wagenaar J."/>
            <person name="Strong T."/>
        </authorList>
    </citation>
    <scope>NUCLEOTIDE SEQUENCE [LARGE SCALE GENOMIC DNA]</scope>
    <source>
        <strain evidence="2 3">DIV2402</strain>
    </source>
</reference>
<dbReference type="PANTHER" id="PTHR30115">
    <property type="entry name" value="NITROGEN REGULATORY PROTEIN P-II"/>
    <property type="match status" value="1"/>
</dbReference>
<dbReference type="Proteomes" id="UP000664701">
    <property type="component" value="Chromosome"/>
</dbReference>
<dbReference type="SMART" id="SM00938">
    <property type="entry name" value="P-II"/>
    <property type="match status" value="1"/>
</dbReference>
<sequence>MKKIEAIIRQEKLEELKLALDKDFQISGMTVTQVLGHGNQKGVAEFVRGQKVIPTLLPKIAIWLIVEDTQVEAITDEIIAICHTGEVGDGKIFIYNVEEVIRIRTKERGENAI</sequence>
<evidence type="ECO:0000313" key="3">
    <source>
        <dbReference type="Proteomes" id="UP000664701"/>
    </source>
</evidence>
<dbReference type="PANTHER" id="PTHR30115:SF11">
    <property type="entry name" value="NITROGEN REGULATORY PROTEIN P-II HOMOLOG"/>
    <property type="match status" value="1"/>
</dbReference>
<dbReference type="Gene3D" id="3.30.70.120">
    <property type="match status" value="1"/>
</dbReference>
<protein>
    <submittedName>
        <fullName evidence="2">Nitrogen regulatory protein P-II 1</fullName>
    </submittedName>
</protein>
<dbReference type="PRINTS" id="PR00340">
    <property type="entry name" value="PIIGLNB"/>
</dbReference>
<dbReference type="PROSITE" id="PS00638">
    <property type="entry name" value="PII_GLNB_CTER"/>
    <property type="match status" value="1"/>
</dbReference>
<reference evidence="2 3" key="2">
    <citation type="submission" date="2024-03" db="EMBL/GenBank/DDBJ databases">
        <title>The Genome Sequence of Enterococcus sp. DIV2402.</title>
        <authorList>
            <consortium name="The Broad Institute Genomics Platform"/>
            <consortium name="The Broad Institute Microbial Omics Core"/>
            <consortium name="The Broad Institute Genomic Center for Infectious Diseases"/>
            <person name="Earl A."/>
            <person name="Manson A."/>
            <person name="Gilmore M."/>
            <person name="Schwartman J."/>
            <person name="Shea T."/>
            <person name="Abouelleil A."/>
            <person name="Cao P."/>
            <person name="Chapman S."/>
            <person name="Cusick C."/>
            <person name="Young S."/>
            <person name="Neafsey D."/>
            <person name="Nusbaum C."/>
            <person name="Birren B."/>
        </authorList>
    </citation>
    <scope>NUCLEOTIDE SEQUENCE [LARGE SCALE GENOMIC DNA]</scope>
    <source>
        <strain evidence="2 3">DIV2402</strain>
    </source>
</reference>
<dbReference type="InterPro" id="IPR015867">
    <property type="entry name" value="N-reg_PII/ATP_PRibTrfase_C"/>
</dbReference>
<dbReference type="Pfam" id="PF00543">
    <property type="entry name" value="P-II"/>
    <property type="match status" value="1"/>
</dbReference>
<dbReference type="InterPro" id="IPR002187">
    <property type="entry name" value="N-reg_PII"/>
</dbReference>
<name>A0ABZ2SNA7_9ENTE</name>
<evidence type="ECO:0000256" key="1">
    <source>
        <dbReference type="RuleBase" id="RU003936"/>
    </source>
</evidence>
<keyword evidence="3" id="KW-1185">Reference proteome</keyword>